<keyword evidence="4" id="KW-1185">Reference proteome</keyword>
<comment type="caution">
    <text evidence="3">The sequence shown here is derived from an EMBL/GenBank/DDBJ whole genome shotgun (WGS) entry which is preliminary data.</text>
</comment>
<proteinExistence type="predicted"/>
<dbReference type="EMBL" id="JAAGOH010000031">
    <property type="protein sequence ID" value="NDY93283.1"/>
    <property type="molecule type" value="Genomic_DNA"/>
</dbReference>
<dbReference type="AlphaFoldDB" id="A0A7C9TMW1"/>
<evidence type="ECO:0000259" key="2">
    <source>
        <dbReference type="Pfam" id="PF13719"/>
    </source>
</evidence>
<feature type="non-terminal residue" evidence="3">
    <location>
        <position position="100"/>
    </location>
</feature>
<evidence type="ECO:0000256" key="1">
    <source>
        <dbReference type="SAM" id="MobiDB-lite"/>
    </source>
</evidence>
<feature type="region of interest" description="Disordered" evidence="1">
    <location>
        <begin position="47"/>
        <end position="100"/>
    </location>
</feature>
<sequence>MSLVTRCPSCDTVFRVVNDQLKVSGGWVRCGQCSEVFNALEGLFELDSPSTGTGAPRAPTRTAPQRASAPATASARPGAAPPARAPSPPPPPATRGGSGA</sequence>
<dbReference type="Proteomes" id="UP000484255">
    <property type="component" value="Unassembled WGS sequence"/>
</dbReference>
<evidence type="ECO:0000313" key="3">
    <source>
        <dbReference type="EMBL" id="NDY93283.1"/>
    </source>
</evidence>
<accession>A0A7C9TMW1</accession>
<reference evidence="3 4" key="1">
    <citation type="submission" date="2020-02" db="EMBL/GenBank/DDBJ databases">
        <title>Ideonella bacterium strain TBM-1.</title>
        <authorList>
            <person name="Chen W.-M."/>
        </authorList>
    </citation>
    <scope>NUCLEOTIDE SEQUENCE [LARGE SCALE GENOMIC DNA]</scope>
    <source>
        <strain evidence="3 4">TBM-1</strain>
    </source>
</reference>
<feature type="compositionally biased region" description="Pro residues" evidence="1">
    <location>
        <begin position="79"/>
        <end position="93"/>
    </location>
</feature>
<feature type="compositionally biased region" description="Low complexity" evidence="1">
    <location>
        <begin position="51"/>
        <end position="78"/>
    </location>
</feature>
<name>A0A7C9TMW1_9BURK</name>
<feature type="domain" description="Zinc finger/thioredoxin putative" evidence="2">
    <location>
        <begin position="3"/>
        <end position="39"/>
    </location>
</feature>
<dbReference type="NCBIfam" id="TIGR02098">
    <property type="entry name" value="MJ0042_CXXC"/>
    <property type="match status" value="1"/>
</dbReference>
<dbReference type="InterPro" id="IPR011723">
    <property type="entry name" value="Znf/thioredoxin_put"/>
</dbReference>
<protein>
    <recommendedName>
        <fullName evidence="2">Zinc finger/thioredoxin putative domain-containing protein</fullName>
    </recommendedName>
</protein>
<dbReference type="Pfam" id="PF13719">
    <property type="entry name" value="Zn_ribbon_5"/>
    <property type="match status" value="1"/>
</dbReference>
<organism evidence="3 4">
    <name type="scientific">Ideonella livida</name>
    <dbReference type="NCBI Taxonomy" id="2707176"/>
    <lineage>
        <taxon>Bacteria</taxon>
        <taxon>Pseudomonadati</taxon>
        <taxon>Pseudomonadota</taxon>
        <taxon>Betaproteobacteria</taxon>
        <taxon>Burkholderiales</taxon>
        <taxon>Sphaerotilaceae</taxon>
        <taxon>Ideonella</taxon>
    </lineage>
</organism>
<evidence type="ECO:0000313" key="4">
    <source>
        <dbReference type="Proteomes" id="UP000484255"/>
    </source>
</evidence>
<gene>
    <name evidence="3" type="ORF">G3A44_18990</name>
</gene>
<dbReference type="RefSeq" id="WP_203561473.1">
    <property type="nucleotide sequence ID" value="NZ_JAAGOH010000031.1"/>
</dbReference>